<feature type="transmembrane region" description="Helical" evidence="7">
    <location>
        <begin position="103"/>
        <end position="125"/>
    </location>
</feature>
<feature type="domain" description="ABC transmembrane type-1" evidence="8">
    <location>
        <begin position="97"/>
        <end position="327"/>
    </location>
</feature>
<feature type="transmembrane region" description="Helical" evidence="7">
    <location>
        <begin position="307"/>
        <end position="330"/>
    </location>
</feature>
<evidence type="ECO:0000313" key="9">
    <source>
        <dbReference type="EMBL" id="SCL55011.1"/>
    </source>
</evidence>
<comment type="subcellular location">
    <subcellularLocation>
        <location evidence="1 7">Cell membrane</location>
        <topology evidence="1 7">Multi-pass membrane protein</topology>
    </subcellularLocation>
</comment>
<comment type="similarity">
    <text evidence="7">Belongs to the binding-protein-dependent transport system permease family.</text>
</comment>
<dbReference type="SUPFAM" id="SSF161098">
    <property type="entry name" value="MetI-like"/>
    <property type="match status" value="1"/>
</dbReference>
<keyword evidence="10" id="KW-1185">Reference proteome</keyword>
<dbReference type="STRING" id="683228.GA0070617_2832"/>
<dbReference type="GO" id="GO:0071916">
    <property type="term" value="F:dipeptide transmembrane transporter activity"/>
    <property type="evidence" value="ECO:0007669"/>
    <property type="project" value="TreeGrafter"/>
</dbReference>
<keyword evidence="6 7" id="KW-0472">Membrane</keyword>
<evidence type="ECO:0000313" key="10">
    <source>
        <dbReference type="Proteomes" id="UP000198937"/>
    </source>
</evidence>
<feature type="transmembrane region" description="Helical" evidence="7">
    <location>
        <begin position="201"/>
        <end position="221"/>
    </location>
</feature>
<evidence type="ECO:0000256" key="6">
    <source>
        <dbReference type="ARBA" id="ARBA00023136"/>
    </source>
</evidence>
<proteinExistence type="inferred from homology"/>
<evidence type="ECO:0000256" key="5">
    <source>
        <dbReference type="ARBA" id="ARBA00022989"/>
    </source>
</evidence>
<dbReference type="Proteomes" id="UP000198937">
    <property type="component" value="Unassembled WGS sequence"/>
</dbReference>
<gene>
    <name evidence="9" type="ORF">GA0070617_2832</name>
</gene>
<dbReference type="RefSeq" id="WP_091446382.1">
    <property type="nucleotide sequence ID" value="NZ_BMMJ01000009.1"/>
</dbReference>
<dbReference type="OrthoDB" id="9809425at2"/>
<evidence type="ECO:0000256" key="7">
    <source>
        <dbReference type="RuleBase" id="RU363032"/>
    </source>
</evidence>
<protein>
    <submittedName>
        <fullName evidence="9">Peptide/nickel transport system permease protein</fullName>
    </submittedName>
</protein>
<evidence type="ECO:0000256" key="2">
    <source>
        <dbReference type="ARBA" id="ARBA00022448"/>
    </source>
</evidence>
<dbReference type="Pfam" id="PF00528">
    <property type="entry name" value="BPD_transp_1"/>
    <property type="match status" value="1"/>
</dbReference>
<keyword evidence="3" id="KW-1003">Cell membrane</keyword>
<dbReference type="PANTHER" id="PTHR43163">
    <property type="entry name" value="DIPEPTIDE TRANSPORT SYSTEM PERMEASE PROTEIN DPPB-RELATED"/>
    <property type="match status" value="1"/>
</dbReference>
<dbReference type="InterPro" id="IPR045621">
    <property type="entry name" value="BPD_transp_1_N"/>
</dbReference>
<feature type="transmembrane region" description="Helical" evidence="7">
    <location>
        <begin position="12"/>
        <end position="32"/>
    </location>
</feature>
<dbReference type="EMBL" id="FMIA01000002">
    <property type="protein sequence ID" value="SCL55011.1"/>
    <property type="molecule type" value="Genomic_DNA"/>
</dbReference>
<keyword evidence="2 7" id="KW-0813">Transport</keyword>
<keyword evidence="4 7" id="KW-0812">Transmembrane</keyword>
<dbReference type="GO" id="GO:0005886">
    <property type="term" value="C:plasma membrane"/>
    <property type="evidence" value="ECO:0007669"/>
    <property type="project" value="UniProtKB-SubCell"/>
</dbReference>
<dbReference type="InterPro" id="IPR035906">
    <property type="entry name" value="MetI-like_sf"/>
</dbReference>
<accession>A0A1C6ULZ2</accession>
<evidence type="ECO:0000256" key="3">
    <source>
        <dbReference type="ARBA" id="ARBA00022475"/>
    </source>
</evidence>
<dbReference type="InterPro" id="IPR000515">
    <property type="entry name" value="MetI-like"/>
</dbReference>
<reference evidence="9 10" key="1">
    <citation type="submission" date="2016-06" db="EMBL/GenBank/DDBJ databases">
        <authorList>
            <person name="Kjaerup R.B."/>
            <person name="Dalgaard T.S."/>
            <person name="Juul-Madsen H.R."/>
        </authorList>
    </citation>
    <scope>NUCLEOTIDE SEQUENCE [LARGE SCALE GENOMIC DNA]</scope>
    <source>
        <strain evidence="9 10">DSM 45577</strain>
    </source>
</reference>
<dbReference type="CDD" id="cd06261">
    <property type="entry name" value="TM_PBP2"/>
    <property type="match status" value="1"/>
</dbReference>
<dbReference type="Gene3D" id="1.10.3720.10">
    <property type="entry name" value="MetI-like"/>
    <property type="match status" value="1"/>
</dbReference>
<evidence type="ECO:0000259" key="8">
    <source>
        <dbReference type="PROSITE" id="PS50928"/>
    </source>
</evidence>
<dbReference type="AlphaFoldDB" id="A0A1C6ULZ2"/>
<name>A0A1C6ULZ2_9ACTN</name>
<evidence type="ECO:0000256" key="4">
    <source>
        <dbReference type="ARBA" id="ARBA00022692"/>
    </source>
</evidence>
<feature type="transmembrane region" description="Helical" evidence="7">
    <location>
        <begin position="146"/>
        <end position="166"/>
    </location>
</feature>
<keyword evidence="5 7" id="KW-1133">Transmembrane helix</keyword>
<evidence type="ECO:0000256" key="1">
    <source>
        <dbReference type="ARBA" id="ARBA00004651"/>
    </source>
</evidence>
<dbReference type="PROSITE" id="PS50928">
    <property type="entry name" value="ABC_TM1"/>
    <property type="match status" value="1"/>
</dbReference>
<feature type="transmembrane region" description="Helical" evidence="7">
    <location>
        <begin position="262"/>
        <end position="287"/>
    </location>
</feature>
<organism evidence="9 10">
    <name type="scientific">Micromonospora yangpuensis</name>
    <dbReference type="NCBI Taxonomy" id="683228"/>
    <lineage>
        <taxon>Bacteria</taxon>
        <taxon>Bacillati</taxon>
        <taxon>Actinomycetota</taxon>
        <taxon>Actinomycetes</taxon>
        <taxon>Micromonosporales</taxon>
        <taxon>Micromonosporaceae</taxon>
        <taxon>Micromonospora</taxon>
    </lineage>
</organism>
<dbReference type="Pfam" id="PF19300">
    <property type="entry name" value="BPD_transp_1_N"/>
    <property type="match status" value="1"/>
</dbReference>
<dbReference type="PANTHER" id="PTHR43163:SF6">
    <property type="entry name" value="DIPEPTIDE TRANSPORT SYSTEM PERMEASE PROTEIN DPPB-RELATED"/>
    <property type="match status" value="1"/>
</dbReference>
<sequence>MRVLGYARRRLLFLPVGLLSVIVLAFLLVNALPGNPVGVIAGPAAGPEELAEIERRLGLDRPLWERFVDYVGGLVRGDLGSSYYTDRPILSEIARFAPATLELVFLSLTLAAVLGVALGTVGAYFKGTLTDRASRFVVTTFQSIPDFFLALLLIYLCFYLAGWAPAPVGRLGLMDEPPPTVTGALLVDALIAGDLATFRSAVAHSMLPVLTLGIYYSAYFARSTYASLVPALESKQVEFARACGLPERTVLGYAFRQARTPILTYGGILLAALLGGAAIIETIFSWGGFGEWAIDSILQLDMPAVQGFILVAGLGTLLAFTALDILVAVLDPRVRYD</sequence>